<evidence type="ECO:0000313" key="2">
    <source>
        <dbReference type="Proteomes" id="UP000317839"/>
    </source>
</evidence>
<dbReference type="RefSeq" id="WP_142941514.1">
    <property type="nucleotide sequence ID" value="NZ_VIKR01000002.1"/>
</dbReference>
<organism evidence="1 2">
    <name type="scientific">Aliikangiella marina</name>
    <dbReference type="NCBI Taxonomy" id="1712262"/>
    <lineage>
        <taxon>Bacteria</taxon>
        <taxon>Pseudomonadati</taxon>
        <taxon>Pseudomonadota</taxon>
        <taxon>Gammaproteobacteria</taxon>
        <taxon>Oceanospirillales</taxon>
        <taxon>Pleioneaceae</taxon>
        <taxon>Aliikangiella</taxon>
    </lineage>
</organism>
<proteinExistence type="predicted"/>
<dbReference type="EMBL" id="VIKR01000002">
    <property type="protein sequence ID" value="TQV74896.1"/>
    <property type="molecule type" value="Genomic_DNA"/>
</dbReference>
<dbReference type="AlphaFoldDB" id="A0A545TCI7"/>
<dbReference type="Proteomes" id="UP000317839">
    <property type="component" value="Unassembled WGS sequence"/>
</dbReference>
<protein>
    <submittedName>
        <fullName evidence="1">Uncharacterized protein</fullName>
    </submittedName>
</protein>
<name>A0A545TCI7_9GAMM</name>
<sequence length="68" mass="7750">MKQQESRNLLALLQHAAAYDLTDSQRKQATRILKSLPSNSNLFTITNRLRVFTSLTIFALMVEQSIRG</sequence>
<evidence type="ECO:0000313" key="1">
    <source>
        <dbReference type="EMBL" id="TQV74896.1"/>
    </source>
</evidence>
<reference evidence="1 2" key="1">
    <citation type="submission" date="2019-06" db="EMBL/GenBank/DDBJ databases">
        <title>Draft genome of Aliikangiella marina GYP-15.</title>
        <authorList>
            <person name="Wang G."/>
        </authorList>
    </citation>
    <scope>NUCLEOTIDE SEQUENCE [LARGE SCALE GENOMIC DNA]</scope>
    <source>
        <strain evidence="1 2">GYP-15</strain>
    </source>
</reference>
<keyword evidence="2" id="KW-1185">Reference proteome</keyword>
<gene>
    <name evidence="1" type="ORF">FLL45_08010</name>
</gene>
<comment type="caution">
    <text evidence="1">The sequence shown here is derived from an EMBL/GenBank/DDBJ whole genome shotgun (WGS) entry which is preliminary data.</text>
</comment>
<accession>A0A545TCI7</accession>